<dbReference type="AlphaFoldDB" id="A0A0A9EIE6"/>
<organism evidence="1">
    <name type="scientific">Arundo donax</name>
    <name type="common">Giant reed</name>
    <name type="synonym">Donax arundinaceus</name>
    <dbReference type="NCBI Taxonomy" id="35708"/>
    <lineage>
        <taxon>Eukaryota</taxon>
        <taxon>Viridiplantae</taxon>
        <taxon>Streptophyta</taxon>
        <taxon>Embryophyta</taxon>
        <taxon>Tracheophyta</taxon>
        <taxon>Spermatophyta</taxon>
        <taxon>Magnoliopsida</taxon>
        <taxon>Liliopsida</taxon>
        <taxon>Poales</taxon>
        <taxon>Poaceae</taxon>
        <taxon>PACMAD clade</taxon>
        <taxon>Arundinoideae</taxon>
        <taxon>Arundineae</taxon>
        <taxon>Arundo</taxon>
    </lineage>
</organism>
<evidence type="ECO:0000313" key="1">
    <source>
        <dbReference type="EMBL" id="JAD95832.1"/>
    </source>
</evidence>
<reference evidence="1" key="2">
    <citation type="journal article" date="2015" name="Data Brief">
        <title>Shoot transcriptome of the giant reed, Arundo donax.</title>
        <authorList>
            <person name="Barrero R.A."/>
            <person name="Guerrero F.D."/>
            <person name="Moolhuijzen P."/>
            <person name="Goolsby J.A."/>
            <person name="Tidwell J."/>
            <person name="Bellgard S.E."/>
            <person name="Bellgard M.I."/>
        </authorList>
    </citation>
    <scope>NUCLEOTIDE SEQUENCE</scope>
    <source>
        <tissue evidence="1">Shoot tissue taken approximately 20 cm above the soil surface</tissue>
    </source>
</reference>
<accession>A0A0A9EIE6</accession>
<name>A0A0A9EIE6_ARUDO</name>
<proteinExistence type="predicted"/>
<dbReference type="EMBL" id="GBRH01202063">
    <property type="protein sequence ID" value="JAD95832.1"/>
    <property type="molecule type" value="Transcribed_RNA"/>
</dbReference>
<reference evidence="1" key="1">
    <citation type="submission" date="2014-09" db="EMBL/GenBank/DDBJ databases">
        <authorList>
            <person name="Magalhaes I.L.F."/>
            <person name="Oliveira U."/>
            <person name="Santos F.R."/>
            <person name="Vidigal T.H.D.A."/>
            <person name="Brescovit A.D."/>
            <person name="Santos A.J."/>
        </authorList>
    </citation>
    <scope>NUCLEOTIDE SEQUENCE</scope>
    <source>
        <tissue evidence="1">Shoot tissue taken approximately 20 cm above the soil surface</tissue>
    </source>
</reference>
<sequence>MIMLRSSCGMFSSETCLMATKSPFSRSSPLYTRPYAPFPISSPSMYLLSSVLDL</sequence>
<protein>
    <submittedName>
        <fullName evidence="1">Uncharacterized protein</fullName>
    </submittedName>
</protein>